<evidence type="ECO:0000256" key="7">
    <source>
        <dbReference type="ARBA" id="ARBA00019373"/>
    </source>
</evidence>
<keyword evidence="21" id="KW-1185">Reference proteome</keyword>
<keyword evidence="9" id="KW-0444">Lipid biosynthesis</keyword>
<evidence type="ECO:0000256" key="1">
    <source>
        <dbReference type="ARBA" id="ARBA00001698"/>
    </source>
</evidence>
<evidence type="ECO:0000256" key="8">
    <source>
        <dbReference type="ARBA" id="ARBA00022475"/>
    </source>
</evidence>
<dbReference type="EMBL" id="AP014569">
    <property type="protein sequence ID" value="BAO83554.1"/>
    <property type="molecule type" value="Genomic_DNA"/>
</dbReference>
<protein>
    <recommendedName>
        <fullName evidence="7 18">Phosphatidate cytidylyltransferase</fullName>
        <ecNumber evidence="6 18">2.7.7.41</ecNumber>
    </recommendedName>
</protein>
<keyword evidence="13 19" id="KW-1133">Transmembrane helix</keyword>
<evidence type="ECO:0000256" key="16">
    <source>
        <dbReference type="ARBA" id="ARBA00023209"/>
    </source>
</evidence>
<feature type="transmembrane region" description="Helical" evidence="19">
    <location>
        <begin position="109"/>
        <end position="127"/>
    </location>
</feature>
<keyword evidence="12 18" id="KW-0548">Nucleotidyltransferase</keyword>
<dbReference type="RefSeq" id="WP_045535854.1">
    <property type="nucleotide sequence ID" value="NZ_AP014569.1"/>
</dbReference>
<dbReference type="KEGG" id="cbab:SMCB_1326"/>
<comment type="subcellular location">
    <subcellularLocation>
        <location evidence="2">Cell membrane</location>
        <topology evidence="2">Multi-pass membrane protein</topology>
    </subcellularLocation>
</comment>
<evidence type="ECO:0000256" key="3">
    <source>
        <dbReference type="ARBA" id="ARBA00005119"/>
    </source>
</evidence>
<dbReference type="HOGENOM" id="CLU_037294_1_2_4"/>
<dbReference type="InterPro" id="IPR000374">
    <property type="entry name" value="PC_trans"/>
</dbReference>
<dbReference type="OrthoDB" id="9799199at2"/>
<keyword evidence="11 18" id="KW-0812">Transmembrane</keyword>
<evidence type="ECO:0000256" key="5">
    <source>
        <dbReference type="ARBA" id="ARBA00010185"/>
    </source>
</evidence>
<dbReference type="PROSITE" id="PS01315">
    <property type="entry name" value="CDS"/>
    <property type="match status" value="1"/>
</dbReference>
<dbReference type="Pfam" id="PF01148">
    <property type="entry name" value="CTP_transf_1"/>
    <property type="match status" value="1"/>
</dbReference>
<keyword evidence="8" id="KW-1003">Cell membrane</keyword>
<dbReference type="Proteomes" id="UP000066014">
    <property type="component" value="Chromosome"/>
</dbReference>
<dbReference type="GO" id="GO:0004605">
    <property type="term" value="F:phosphatidate cytidylyltransferase activity"/>
    <property type="evidence" value="ECO:0007669"/>
    <property type="project" value="UniProtKB-EC"/>
</dbReference>
<keyword evidence="10 18" id="KW-0808">Transferase</keyword>
<feature type="transmembrane region" description="Helical" evidence="19">
    <location>
        <begin position="133"/>
        <end position="155"/>
    </location>
</feature>
<comment type="pathway">
    <text evidence="4">Lipid metabolism.</text>
</comment>
<evidence type="ECO:0000313" key="21">
    <source>
        <dbReference type="Proteomes" id="UP000066014"/>
    </source>
</evidence>
<dbReference type="PANTHER" id="PTHR46382:SF1">
    <property type="entry name" value="PHOSPHATIDATE CYTIDYLYLTRANSFERASE"/>
    <property type="match status" value="1"/>
</dbReference>
<evidence type="ECO:0000256" key="19">
    <source>
        <dbReference type="SAM" id="Phobius"/>
    </source>
</evidence>
<evidence type="ECO:0000256" key="6">
    <source>
        <dbReference type="ARBA" id="ARBA00012487"/>
    </source>
</evidence>
<evidence type="ECO:0000256" key="11">
    <source>
        <dbReference type="ARBA" id="ARBA00022692"/>
    </source>
</evidence>
<feature type="transmembrane region" description="Helical" evidence="19">
    <location>
        <begin position="80"/>
        <end position="97"/>
    </location>
</feature>
<accession>A0A060NXC6</accession>
<gene>
    <name evidence="20" type="ORF">SMCB_1326</name>
</gene>
<keyword evidence="14" id="KW-0443">Lipid metabolism</keyword>
<proteinExistence type="inferred from homology"/>
<dbReference type="GO" id="GO:0005886">
    <property type="term" value="C:plasma membrane"/>
    <property type="evidence" value="ECO:0007669"/>
    <property type="project" value="UniProtKB-SubCell"/>
</dbReference>
<dbReference type="UniPathway" id="UPA00557">
    <property type="reaction ID" value="UER00614"/>
</dbReference>
<evidence type="ECO:0000256" key="10">
    <source>
        <dbReference type="ARBA" id="ARBA00022679"/>
    </source>
</evidence>
<dbReference type="PANTHER" id="PTHR46382">
    <property type="entry name" value="PHOSPHATIDATE CYTIDYLYLTRANSFERASE"/>
    <property type="match status" value="1"/>
</dbReference>
<evidence type="ECO:0000256" key="13">
    <source>
        <dbReference type="ARBA" id="ARBA00022989"/>
    </source>
</evidence>
<organism evidence="20 21">
    <name type="scientific">Serpentinimonas maccroryi</name>
    <dbReference type="NCBI Taxonomy" id="1458426"/>
    <lineage>
        <taxon>Bacteria</taxon>
        <taxon>Pseudomonadati</taxon>
        <taxon>Pseudomonadota</taxon>
        <taxon>Betaproteobacteria</taxon>
        <taxon>Burkholderiales</taxon>
        <taxon>Comamonadaceae</taxon>
        <taxon>Serpentinimonas</taxon>
    </lineage>
</organism>
<evidence type="ECO:0000256" key="17">
    <source>
        <dbReference type="ARBA" id="ARBA00023264"/>
    </source>
</evidence>
<dbReference type="STRING" id="1458426.SMCB_1326"/>
<evidence type="ECO:0000256" key="2">
    <source>
        <dbReference type="ARBA" id="ARBA00004651"/>
    </source>
</evidence>
<dbReference type="AlphaFoldDB" id="A0A060NXC6"/>
<evidence type="ECO:0000256" key="9">
    <source>
        <dbReference type="ARBA" id="ARBA00022516"/>
    </source>
</evidence>
<feature type="transmembrane region" description="Helical" evidence="19">
    <location>
        <begin position="51"/>
        <end position="74"/>
    </location>
</feature>
<keyword evidence="16" id="KW-0594">Phospholipid biosynthesis</keyword>
<dbReference type="GO" id="GO:0016024">
    <property type="term" value="P:CDP-diacylglycerol biosynthetic process"/>
    <property type="evidence" value="ECO:0007669"/>
    <property type="project" value="UniProtKB-UniPathway"/>
</dbReference>
<feature type="transmembrane region" description="Helical" evidence="19">
    <location>
        <begin position="28"/>
        <end position="44"/>
    </location>
</feature>
<comment type="pathway">
    <text evidence="3 18">Phospholipid metabolism; CDP-diacylglycerol biosynthesis; CDP-diacylglycerol from sn-glycerol 3-phosphate: step 3/3.</text>
</comment>
<sequence>MLWQRVLTALGLLGLLLASLWHSADWPFGLLTLALVCVAAWEWARLCACSPVVAVAAALGLGAALMGLWVLVGVDYDGSWFWPLATAACLVLLPLLLHRGVQGWRGLANGPRVALGLLLLGQAWWALLHAKTIGLGMLLSIFMLVWVADIAAYFGGKRFGRRKLAPSISPGKTWEGVWSAALALLLFGVLWLQWWPAHWGPSLYTHLWQLGPLPALALLLLLLALSVMGDLLESLVKRNAGRKDSSRILPGHGGLLDRFDALLPVLPLALWIVTA</sequence>
<comment type="catalytic activity">
    <reaction evidence="1 18">
        <text>a 1,2-diacyl-sn-glycero-3-phosphate + CTP + H(+) = a CDP-1,2-diacyl-sn-glycerol + diphosphate</text>
        <dbReference type="Rhea" id="RHEA:16229"/>
        <dbReference type="ChEBI" id="CHEBI:15378"/>
        <dbReference type="ChEBI" id="CHEBI:33019"/>
        <dbReference type="ChEBI" id="CHEBI:37563"/>
        <dbReference type="ChEBI" id="CHEBI:58332"/>
        <dbReference type="ChEBI" id="CHEBI:58608"/>
        <dbReference type="EC" id="2.7.7.41"/>
    </reaction>
</comment>
<keyword evidence="17" id="KW-1208">Phospholipid metabolism</keyword>
<evidence type="ECO:0000256" key="18">
    <source>
        <dbReference type="RuleBase" id="RU003938"/>
    </source>
</evidence>
<dbReference type="EC" id="2.7.7.41" evidence="6 18"/>
<evidence type="ECO:0000256" key="12">
    <source>
        <dbReference type="ARBA" id="ARBA00022695"/>
    </source>
</evidence>
<evidence type="ECO:0000313" key="20">
    <source>
        <dbReference type="EMBL" id="BAO83554.1"/>
    </source>
</evidence>
<feature type="transmembrane region" description="Helical" evidence="19">
    <location>
        <begin position="176"/>
        <end position="195"/>
    </location>
</feature>
<comment type="similarity">
    <text evidence="5 18">Belongs to the CDS family.</text>
</comment>
<reference evidence="20 21" key="1">
    <citation type="journal article" date="2014" name="Nat. Commun.">
        <title>Physiological and genomic features of highly alkaliphilic hydrogen-utilizing Betaproteobacteria from a continental serpentinizing site.</title>
        <authorList>
            <person name="Suzuki S."/>
            <person name="Kuenen J.G."/>
            <person name="Schipper K."/>
            <person name="van der Velde S."/>
            <person name="Ishii S."/>
            <person name="Wu A."/>
            <person name="Sorokin D.Y."/>
            <person name="Tenney A."/>
            <person name="Meng X.Y."/>
            <person name="Morrill P.L."/>
            <person name="Kamagata Y."/>
            <person name="Muyzer G."/>
            <person name="Nealson K.H."/>
        </authorList>
    </citation>
    <scope>NUCLEOTIDE SEQUENCE [LARGE SCALE GENOMIC DNA]</scope>
    <source>
        <strain evidence="20 21">B1</strain>
    </source>
</reference>
<feature type="transmembrane region" description="Helical" evidence="19">
    <location>
        <begin position="215"/>
        <end position="236"/>
    </location>
</feature>
<keyword evidence="15 19" id="KW-0472">Membrane</keyword>
<name>A0A060NXC6_9BURK</name>
<evidence type="ECO:0000256" key="14">
    <source>
        <dbReference type="ARBA" id="ARBA00023098"/>
    </source>
</evidence>
<evidence type="ECO:0000256" key="4">
    <source>
        <dbReference type="ARBA" id="ARBA00005189"/>
    </source>
</evidence>
<evidence type="ECO:0000256" key="15">
    <source>
        <dbReference type="ARBA" id="ARBA00023136"/>
    </source>
</evidence>